<dbReference type="SMART" id="SM00849">
    <property type="entry name" value="Lactamase_B"/>
    <property type="match status" value="1"/>
</dbReference>
<name>A0A2H0UFE7_9BACT</name>
<evidence type="ECO:0000259" key="1">
    <source>
        <dbReference type="SMART" id="SM00849"/>
    </source>
</evidence>
<dbReference type="InterPro" id="IPR035681">
    <property type="entry name" value="ComA-like_MBL"/>
</dbReference>
<dbReference type="InterPro" id="IPR036866">
    <property type="entry name" value="RibonucZ/Hydroxyglut_hydro"/>
</dbReference>
<dbReference type="InterPro" id="IPR001279">
    <property type="entry name" value="Metallo-B-lactamas"/>
</dbReference>
<dbReference type="Pfam" id="PF00753">
    <property type="entry name" value="Lactamase_B"/>
    <property type="match status" value="1"/>
</dbReference>
<dbReference type="Gene3D" id="3.60.15.10">
    <property type="entry name" value="Ribonuclease Z/Hydroxyacylglutathione hydrolase-like"/>
    <property type="match status" value="1"/>
</dbReference>
<evidence type="ECO:0000313" key="3">
    <source>
        <dbReference type="Proteomes" id="UP000229315"/>
    </source>
</evidence>
<accession>A0A2H0UFE7</accession>
<dbReference type="SUPFAM" id="SSF56281">
    <property type="entry name" value="Metallo-hydrolase/oxidoreductase"/>
    <property type="match status" value="1"/>
</dbReference>
<dbReference type="AlphaFoldDB" id="A0A2H0UFE7"/>
<dbReference type="PANTHER" id="PTHR30619:SF1">
    <property type="entry name" value="RECOMBINATION PROTEIN 2"/>
    <property type="match status" value="1"/>
</dbReference>
<dbReference type="PANTHER" id="PTHR30619">
    <property type="entry name" value="DNA INTERNALIZATION/COMPETENCE PROTEIN COMEC/REC2"/>
    <property type="match status" value="1"/>
</dbReference>
<protein>
    <recommendedName>
        <fullName evidence="1">Metallo-beta-lactamase domain-containing protein</fullName>
    </recommendedName>
</protein>
<comment type="caution">
    <text evidence="2">The sequence shown here is derived from an EMBL/GenBank/DDBJ whole genome shotgun (WGS) entry which is preliminary data.</text>
</comment>
<organism evidence="2 3">
    <name type="scientific">Candidatus Kaiserbacteria bacterium CG10_big_fil_rev_8_21_14_0_10_45_20</name>
    <dbReference type="NCBI Taxonomy" id="1974607"/>
    <lineage>
        <taxon>Bacteria</taxon>
        <taxon>Candidatus Kaiseribacteriota</taxon>
    </lineage>
</organism>
<sequence length="278" mass="29985">MLSVIRLAILGAFLVSTAIAGVFAFPTSHLSVSFLDVGQGDAILIQGPTGVQVLVDGGVNQAVLRQLGRELPFYDRSIDAVIATHSDQDHIGGLRDVVERYSVEYFFESGAQSNTSAERVLHTALEKKGVSRTLARKGMRMLLGGGAYIDILFPDRDVSGLETNTASIVARVVYGDAEFLLTGDSPQSIERFLVASVGDTLESDVLKAGHHGSKTSSSLEFVRTVRPQYVVISAGKDNSYGHPHQEVIDTIRSVGATILGTHTHGTVKFFSDGRRVWR</sequence>
<dbReference type="CDD" id="cd07731">
    <property type="entry name" value="ComA-like_MBL-fold"/>
    <property type="match status" value="1"/>
</dbReference>
<gene>
    <name evidence="2" type="ORF">COU15_01920</name>
</gene>
<evidence type="ECO:0000313" key="2">
    <source>
        <dbReference type="EMBL" id="PIR85144.1"/>
    </source>
</evidence>
<feature type="domain" description="Metallo-beta-lactamase" evidence="1">
    <location>
        <begin position="39"/>
        <end position="236"/>
    </location>
</feature>
<dbReference type="EMBL" id="PFBH01000014">
    <property type="protein sequence ID" value="PIR85144.1"/>
    <property type="molecule type" value="Genomic_DNA"/>
</dbReference>
<dbReference type="Proteomes" id="UP000229315">
    <property type="component" value="Unassembled WGS sequence"/>
</dbReference>
<proteinExistence type="predicted"/>
<reference evidence="3" key="1">
    <citation type="submission" date="2017-09" db="EMBL/GenBank/DDBJ databases">
        <title>Depth-based differentiation of microbial function through sediment-hosted aquifers and enrichment of novel symbionts in the deep terrestrial subsurface.</title>
        <authorList>
            <person name="Probst A.J."/>
            <person name="Ladd B."/>
            <person name="Jarett J.K."/>
            <person name="Geller-Mcgrath D.E."/>
            <person name="Sieber C.M.K."/>
            <person name="Emerson J.B."/>
            <person name="Anantharaman K."/>
            <person name="Thomas B.C."/>
            <person name="Malmstrom R."/>
            <person name="Stieglmeier M."/>
            <person name="Klingl A."/>
            <person name="Woyke T."/>
            <person name="Ryan C.M."/>
            <person name="Banfield J.F."/>
        </authorList>
    </citation>
    <scope>NUCLEOTIDE SEQUENCE [LARGE SCALE GENOMIC DNA]</scope>
</reference>
<dbReference type="InterPro" id="IPR052159">
    <property type="entry name" value="Competence_DNA_uptake"/>
</dbReference>